<dbReference type="Pfam" id="PF11146">
    <property type="entry name" value="DUF2905"/>
    <property type="match status" value="1"/>
</dbReference>
<keyword evidence="3" id="KW-1185">Reference proteome</keyword>
<feature type="transmembrane region" description="Helical" evidence="1">
    <location>
        <begin position="7"/>
        <end position="27"/>
    </location>
</feature>
<organism evidence="2 3">
    <name type="scientific">Lacihabitans lacunae</name>
    <dbReference type="NCBI Taxonomy" id="1028214"/>
    <lineage>
        <taxon>Bacteria</taxon>
        <taxon>Pseudomonadati</taxon>
        <taxon>Bacteroidota</taxon>
        <taxon>Cytophagia</taxon>
        <taxon>Cytophagales</taxon>
        <taxon>Leadbetterellaceae</taxon>
        <taxon>Lacihabitans</taxon>
    </lineage>
</organism>
<gene>
    <name evidence="2" type="ORF">ACFOOI_05670</name>
</gene>
<dbReference type="PANTHER" id="PTHR36443">
    <property type="entry name" value="BSR5223 PROTEIN"/>
    <property type="match status" value="1"/>
</dbReference>
<accession>A0ABV7YV53</accession>
<dbReference type="InterPro" id="IPR021320">
    <property type="entry name" value="DUF2905"/>
</dbReference>
<comment type="caution">
    <text evidence="2">The sequence shown here is derived from an EMBL/GenBank/DDBJ whole genome shotgun (WGS) entry which is preliminary data.</text>
</comment>
<dbReference type="PANTHER" id="PTHR36443:SF1">
    <property type="entry name" value="BSR5223 PROTEIN"/>
    <property type="match status" value="1"/>
</dbReference>
<name>A0ABV7YV53_9BACT</name>
<protein>
    <submittedName>
        <fullName evidence="2">DUF2905 domain-containing protein</fullName>
    </submittedName>
</protein>
<keyword evidence="1" id="KW-0812">Transmembrane</keyword>
<reference evidence="3" key="1">
    <citation type="journal article" date="2019" name="Int. J. Syst. Evol. Microbiol.">
        <title>The Global Catalogue of Microorganisms (GCM) 10K type strain sequencing project: providing services to taxonomists for standard genome sequencing and annotation.</title>
        <authorList>
            <consortium name="The Broad Institute Genomics Platform"/>
            <consortium name="The Broad Institute Genome Sequencing Center for Infectious Disease"/>
            <person name="Wu L."/>
            <person name="Ma J."/>
        </authorList>
    </citation>
    <scope>NUCLEOTIDE SEQUENCE [LARGE SCALE GENOMIC DNA]</scope>
    <source>
        <strain evidence="3">CECT 7956</strain>
    </source>
</reference>
<feature type="transmembrane region" description="Helical" evidence="1">
    <location>
        <begin position="47"/>
        <end position="70"/>
    </location>
</feature>
<evidence type="ECO:0000313" key="2">
    <source>
        <dbReference type="EMBL" id="MFC3810132.1"/>
    </source>
</evidence>
<dbReference type="EMBL" id="JBHRYQ010000001">
    <property type="protein sequence ID" value="MFC3810132.1"/>
    <property type="molecule type" value="Genomic_DNA"/>
</dbReference>
<evidence type="ECO:0000256" key="1">
    <source>
        <dbReference type="SAM" id="Phobius"/>
    </source>
</evidence>
<keyword evidence="1" id="KW-0472">Membrane</keyword>
<sequence>MNPQIGKYLIGFGLLILIVGLIIFFFGEKLSWMGKLPGDIIINKPNLKIYFPVATMILLSLGINLIIWLIRKFF</sequence>
<evidence type="ECO:0000313" key="3">
    <source>
        <dbReference type="Proteomes" id="UP001595616"/>
    </source>
</evidence>
<keyword evidence="1" id="KW-1133">Transmembrane helix</keyword>
<dbReference type="RefSeq" id="WP_379835986.1">
    <property type="nucleotide sequence ID" value="NZ_JBHRYQ010000001.1"/>
</dbReference>
<proteinExistence type="predicted"/>
<dbReference type="Proteomes" id="UP001595616">
    <property type="component" value="Unassembled WGS sequence"/>
</dbReference>